<keyword evidence="3" id="KW-1185">Reference proteome</keyword>
<dbReference type="Proteomes" id="UP001333710">
    <property type="component" value="Chromosome"/>
</dbReference>
<dbReference type="AlphaFoldDB" id="A0AA48HJ85"/>
<evidence type="ECO:0000313" key="2">
    <source>
        <dbReference type="EMBL" id="BDX06279.1"/>
    </source>
</evidence>
<protein>
    <submittedName>
        <fullName evidence="2">Uncharacterized protein</fullName>
    </submittedName>
</protein>
<keyword evidence="1" id="KW-0732">Signal</keyword>
<evidence type="ECO:0000256" key="1">
    <source>
        <dbReference type="SAM" id="SignalP"/>
    </source>
</evidence>
<dbReference type="PROSITE" id="PS51257">
    <property type="entry name" value="PROKAR_LIPOPROTEIN"/>
    <property type="match status" value="1"/>
</dbReference>
<accession>A0AA48HJ85</accession>
<organism evidence="2 3">
    <name type="scientific">Planctobacterium marinum</name>
    <dbReference type="NCBI Taxonomy" id="1631968"/>
    <lineage>
        <taxon>Bacteria</taxon>
        <taxon>Pseudomonadati</taxon>
        <taxon>Pseudomonadota</taxon>
        <taxon>Gammaproteobacteria</taxon>
        <taxon>Alteromonadales</taxon>
        <taxon>Alteromonadaceae</taxon>
        <taxon>Planctobacterium</taxon>
    </lineage>
</organism>
<feature type="signal peptide" evidence="1">
    <location>
        <begin position="1"/>
        <end position="25"/>
    </location>
</feature>
<gene>
    <name evidence="2" type="ORF">MACH26_18000</name>
</gene>
<feature type="chain" id="PRO_5041311879" evidence="1">
    <location>
        <begin position="26"/>
        <end position="77"/>
    </location>
</feature>
<proteinExistence type="predicted"/>
<name>A0AA48HJ85_9ALTE</name>
<sequence>MFSRKFKLTLLSATAVLVTACGATADSTVSASALAMQPTAVPPVIAQMANQAEPKGITLEKIMSDPDWLGRQPGNYF</sequence>
<dbReference type="EMBL" id="AP027272">
    <property type="protein sequence ID" value="BDX06279.1"/>
    <property type="molecule type" value="Genomic_DNA"/>
</dbReference>
<evidence type="ECO:0000313" key="3">
    <source>
        <dbReference type="Proteomes" id="UP001333710"/>
    </source>
</evidence>
<reference evidence="2" key="1">
    <citation type="submission" date="2023-01" db="EMBL/GenBank/DDBJ databases">
        <title>Complete genome sequence of Planctobacterium marinum strain Dej080120_11.</title>
        <authorList>
            <person name="Ueki S."/>
            <person name="Maruyama F."/>
        </authorList>
    </citation>
    <scope>NUCLEOTIDE SEQUENCE</scope>
    <source>
        <strain evidence="2">Dej080120_11</strain>
    </source>
</reference>
<dbReference type="KEGG" id="pmaw:MACH26_18000"/>